<reference evidence="5" key="1">
    <citation type="submission" date="2015-07" db="EMBL/GenBank/DDBJ databases">
        <title>Fjat-10036 dsm4.</title>
        <authorList>
            <person name="Liu B."/>
            <person name="Wang J."/>
            <person name="Zhu Y."/>
            <person name="Liu G."/>
            <person name="Chen Q."/>
            <person name="Chen Z."/>
            <person name="Lan J."/>
            <person name="Che J."/>
            <person name="Ge C."/>
            <person name="Shi H."/>
            <person name="Pan Z."/>
            <person name="Liu X."/>
        </authorList>
    </citation>
    <scope>NUCLEOTIDE SEQUENCE [LARGE SCALE GENOMIC DNA]</scope>
    <source>
        <strain evidence="5">DSM 4</strain>
    </source>
</reference>
<dbReference type="AlphaFoldDB" id="A0A0M0GI66"/>
<keyword evidence="5" id="KW-1185">Reference proteome</keyword>
<keyword evidence="2" id="KW-0812">Transmembrane</keyword>
<evidence type="ECO:0000313" key="5">
    <source>
        <dbReference type="Proteomes" id="UP000037109"/>
    </source>
</evidence>
<feature type="coiled-coil region" evidence="1">
    <location>
        <begin position="328"/>
        <end position="476"/>
    </location>
</feature>
<organism evidence="4 5">
    <name type="scientific">Sporosarcina globispora</name>
    <name type="common">Bacillus globisporus</name>
    <dbReference type="NCBI Taxonomy" id="1459"/>
    <lineage>
        <taxon>Bacteria</taxon>
        <taxon>Bacillati</taxon>
        <taxon>Bacillota</taxon>
        <taxon>Bacilli</taxon>
        <taxon>Bacillales</taxon>
        <taxon>Caryophanaceae</taxon>
        <taxon>Sporosarcina</taxon>
    </lineage>
</organism>
<comment type="caution">
    <text evidence="4">The sequence shown here is derived from an EMBL/GenBank/DDBJ whole genome shotgun (WGS) entry which is preliminary data.</text>
</comment>
<dbReference type="RefSeq" id="WP_053436904.1">
    <property type="nucleotide sequence ID" value="NZ_LGUF01000007.1"/>
</dbReference>
<dbReference type="OrthoDB" id="9764467at2"/>
<dbReference type="STRING" id="1459.AF332_23750"/>
<dbReference type="EMBL" id="LGUF01000007">
    <property type="protein sequence ID" value="KON89539.1"/>
    <property type="molecule type" value="Genomic_DNA"/>
</dbReference>
<keyword evidence="1" id="KW-0175">Coiled coil</keyword>
<evidence type="ECO:0000313" key="4">
    <source>
        <dbReference type="EMBL" id="KON89539.1"/>
    </source>
</evidence>
<dbReference type="PATRIC" id="fig|1459.3.peg.5237"/>
<keyword evidence="2" id="KW-1133">Transmembrane helix</keyword>
<proteinExistence type="predicted"/>
<feature type="coiled-coil region" evidence="1">
    <location>
        <begin position="680"/>
        <end position="707"/>
    </location>
</feature>
<accession>A0A0M0GI66</accession>
<dbReference type="Proteomes" id="UP000037109">
    <property type="component" value="Unassembled WGS sequence"/>
</dbReference>
<feature type="coiled-coil region" evidence="1">
    <location>
        <begin position="584"/>
        <end position="611"/>
    </location>
</feature>
<dbReference type="Pfam" id="PF13514">
    <property type="entry name" value="AAA_27"/>
    <property type="match status" value="1"/>
</dbReference>
<evidence type="ECO:0000256" key="2">
    <source>
        <dbReference type="SAM" id="Phobius"/>
    </source>
</evidence>
<keyword evidence="2" id="KW-0472">Membrane</keyword>
<dbReference type="SUPFAM" id="SSF52540">
    <property type="entry name" value="P-loop containing nucleoside triphosphate hydrolases"/>
    <property type="match status" value="1"/>
</dbReference>
<dbReference type="PANTHER" id="PTHR41259:SF1">
    <property type="entry name" value="DOUBLE-STRAND BREAK REPAIR RAD50 ATPASE, PUTATIVE-RELATED"/>
    <property type="match status" value="1"/>
</dbReference>
<gene>
    <name evidence="4" type="ORF">AF332_23750</name>
</gene>
<feature type="domain" description="YhaN AAA" evidence="3">
    <location>
        <begin position="1"/>
        <end position="206"/>
    </location>
</feature>
<sequence>MKITDIHIYGYGKLTDFILTDIQSLQVIYGENEAGKSTIMSFIHSILFGFPSKIQSELRYEPKEGAKYGGRITAIFPDRGKAVIERVKGKASGDVGVFLEDGTRGEDELLSELLHHIDKGLYQSIFSFNIHGLQNVNQMKGEDLGRYLFSAGSLGTDHLVNAENILQKELESRFKPNGKKPSLNVKLKELKRLHQDLNKAEQNNEQYWALLRKKEDLENDLNRIQHELENSQQEHFRLKEWQDLYPLITEEQELIKEREQFADVSFPANGLARLEKLENLIQPLEGRRASLESRIITLGQELENNQPDHLLLSNEHQINAAVEGLPFLDKLKQEESELSIKLANVSEEILNLRERLHVNIDEQQLEQADTSVFMKEKINNAHIRQNRLQAMKQELDERFNEEKSVLENTEQKIGELKGQLLTEAERSGLKETLSFSADRHIIEKELQDIQERLQFLQKAEKKEQEIRKQKSYQEKRQIFVFGVLFAALFGWGIFSQSWVIAGAGLIGAAFCFAMANKKEPKGQDSFIKDEIKALSEKETLLLDKLKQPDTQHTSSLEAQLKKDSERQSQLSQLQFQLGQANEKYEKVIGSFEKWEKECADLENELLRLGKQLFLPSDISNAHLSEAFSLIEQLKALYREKKYTIERKAAAEKAKDEKLHMFHKLKDLLDSEPVSVQQIGYQLKKKLKEETEKHIKQSEREAKLHELKAEHSTVLVELGHFQKEYKHQLSLAGTAGAEEYREKAAEAQKLTELDEQIKQIRKQINLNHFSQEEINKYSNVTKPEKAIKAVSEEVYQLQESIPGLQSKLAEVNYEIQLLEEGGTYAELLHKFALLKSEFEEEAREWAKYAAAKDILDRTINSFKNERLPKMLEKAEKFLSYLTNGKYVRIFPKEEGSGFLIESKTGAVFEAKELSQATAEQIYVSFRLALAMTIYAKYPFPIIIDDSFVNFDHVRTEKMINLLKNLTDRQILFFTCHKHLLPYFQEGQIQSVKKEKLSVQF</sequence>
<evidence type="ECO:0000259" key="3">
    <source>
        <dbReference type="Pfam" id="PF13514"/>
    </source>
</evidence>
<dbReference type="PANTHER" id="PTHR41259">
    <property type="entry name" value="DOUBLE-STRAND BREAK REPAIR RAD50 ATPASE, PUTATIVE-RELATED"/>
    <property type="match status" value="1"/>
</dbReference>
<feature type="transmembrane region" description="Helical" evidence="2">
    <location>
        <begin position="477"/>
        <end position="494"/>
    </location>
</feature>
<dbReference type="InterPro" id="IPR038734">
    <property type="entry name" value="YhaN_AAA"/>
</dbReference>
<name>A0A0M0GI66_SPOGL</name>
<dbReference type="InterPro" id="IPR027417">
    <property type="entry name" value="P-loop_NTPase"/>
</dbReference>
<feature type="coiled-coil region" evidence="1">
    <location>
        <begin position="183"/>
        <end position="234"/>
    </location>
</feature>
<dbReference type="Gene3D" id="3.40.50.300">
    <property type="entry name" value="P-loop containing nucleotide triphosphate hydrolases"/>
    <property type="match status" value="2"/>
</dbReference>
<evidence type="ECO:0000256" key="1">
    <source>
        <dbReference type="SAM" id="Coils"/>
    </source>
</evidence>
<protein>
    <recommendedName>
        <fullName evidence="3">YhaN AAA domain-containing protein</fullName>
    </recommendedName>
</protein>